<proteinExistence type="predicted"/>
<dbReference type="InterPro" id="IPR003961">
    <property type="entry name" value="FN3_dom"/>
</dbReference>
<accession>A0A183CF57</accession>
<feature type="compositionally biased region" description="Basic and acidic residues" evidence="3">
    <location>
        <begin position="321"/>
        <end position="337"/>
    </location>
</feature>
<dbReference type="InterPro" id="IPR003598">
    <property type="entry name" value="Ig_sub2"/>
</dbReference>
<dbReference type="InterPro" id="IPR036179">
    <property type="entry name" value="Ig-like_dom_sf"/>
</dbReference>
<dbReference type="WBParaSite" id="GPLIN_001151200">
    <property type="protein sequence ID" value="GPLIN_001151200"/>
    <property type="gene ID" value="GPLIN_001151200"/>
</dbReference>
<evidence type="ECO:0000259" key="4">
    <source>
        <dbReference type="PROSITE" id="PS50835"/>
    </source>
</evidence>
<feature type="compositionally biased region" description="Basic and acidic residues" evidence="3">
    <location>
        <begin position="757"/>
        <end position="771"/>
    </location>
</feature>
<dbReference type="GO" id="GO:0007411">
    <property type="term" value="P:axon guidance"/>
    <property type="evidence" value="ECO:0007669"/>
    <property type="project" value="TreeGrafter"/>
</dbReference>
<dbReference type="AlphaFoldDB" id="A0A183CF57"/>
<dbReference type="SMART" id="SM00060">
    <property type="entry name" value="FN3"/>
    <property type="match status" value="3"/>
</dbReference>
<reference evidence="5" key="1">
    <citation type="submission" date="2014-05" db="EMBL/GenBank/DDBJ databases">
        <title>The genome and life-stage specific transcriptomes of Globodera pallida elucidate key aspects of plant parasitism by a cyst nematode.</title>
        <authorList>
            <person name="Cotton J.A."/>
            <person name="Lilley C.J."/>
            <person name="Jones L.M."/>
            <person name="Kikuchi T."/>
            <person name="Reid A.J."/>
            <person name="Thorpe P."/>
            <person name="Tsai I.J."/>
            <person name="Beasley H."/>
            <person name="Blok V."/>
            <person name="Cock P.J.A."/>
            <person name="Van den Akker S.E."/>
            <person name="Holroyd N."/>
            <person name="Hunt M."/>
            <person name="Mantelin S."/>
            <person name="Naghra H."/>
            <person name="Pain A."/>
            <person name="Palomares-Rius J.E."/>
            <person name="Zarowiecki M."/>
            <person name="Berriman M."/>
            <person name="Jones J.T."/>
            <person name="Urwin P.E."/>
        </authorList>
    </citation>
    <scope>NUCLEOTIDE SEQUENCE [LARGE SCALE GENOMIC DNA]</scope>
    <source>
        <strain evidence="5">Lindley</strain>
    </source>
</reference>
<evidence type="ECO:0000256" key="2">
    <source>
        <dbReference type="ARBA" id="ARBA00023319"/>
    </source>
</evidence>
<feature type="region of interest" description="Disordered" evidence="3">
    <location>
        <begin position="314"/>
        <end position="337"/>
    </location>
</feature>
<keyword evidence="1" id="KW-0677">Repeat</keyword>
<sequence>MIKHRHTLGRLWIIAQKGINSNSIASNPSKFYRPKITFCSYACTLSLPATQSAQLGPFFRLLLPLGHIGPNLKAPRGKGPHHHPHAFAPRIDEFQPQIFPEVPTRGDTVFLECFAYGFPVPTYQWSRADGQPLPPGRHHLLNFGRILRLDSAEMGDSSRYRCSVQNRMGLSSAEIRLTIHTPPALLRPLTSRMVAPGHSATFQCPIADGAGMESLVEWFHDGVPLVPLLLNEADRRRFKLSAEGRELSILDVQASDAGLIQCMASDDVGSVSSSALLVVATFSPRFHSNVIPSRLSIAEGALLSLPCLFQSSPPGKGRWAKKGDTEKGQQIRSDRDQKLSGREIAVLNLRNVQMDDSGEYECEAVNNLGIAKAAVKVEVIERPHVSVYAENSDWGNANQKFACEVEFRCASAEECPEGLFDWQFNDRPIRSLSGSEMIRIRQDDERTEKERGIWVRQRSELEVDEHFAKGHVGRFACHSLFGGATTELRPPSLAFASLVLSVLEVGTSDARLSWRILHNALNGGQNSPKWRRFHEDKAAFGGGQTFELELRTKSVRTWSVVKEVRVPGGTDWVGQFRMDGLEPNQRYQFRLRPSVEGARAISTSEWVKTHQSVPGEAVQNIRFRMLDDARLLLEWDPVEKTHQSAPNLRYNVTWSTSTARHSRMVTEPRLLICLSTPAAHEQTECALLEVGVRPENERGPGTEQTNTVIRASAKEPQRYATDLRMDSVNATHLNLSWRNRTGANAEEVQIMCEEVSEEGRPNSTDHQRPVDEPPPPHQSVPSEYTQWLVHSLRPLREYECRVVAFDQYGRMGPIRAVGVRGWTKERAPEGRPEISFVRLFVYVSETAEQPILLRLTEAELNDPEKPSARVDGLRPMFFYTIQIAAFNSGGIGPLSERIPVRIGARQQLNPDLVTAMEGNGATSADGRGRRGMPFALLRLLTTMASLIKLCRRHWR</sequence>
<dbReference type="GO" id="GO:0030424">
    <property type="term" value="C:axon"/>
    <property type="evidence" value="ECO:0007669"/>
    <property type="project" value="TreeGrafter"/>
</dbReference>
<dbReference type="GO" id="GO:0005886">
    <property type="term" value="C:plasma membrane"/>
    <property type="evidence" value="ECO:0007669"/>
    <property type="project" value="TreeGrafter"/>
</dbReference>
<dbReference type="SUPFAM" id="SSF49265">
    <property type="entry name" value="Fibronectin type III"/>
    <property type="match status" value="2"/>
</dbReference>
<keyword evidence="5" id="KW-1185">Reference proteome</keyword>
<protein>
    <submittedName>
        <fullName evidence="6">Down syndrome cell adhesion molecule-like protein Dscam2</fullName>
    </submittedName>
</protein>
<dbReference type="GO" id="GO:0098632">
    <property type="term" value="F:cell-cell adhesion mediator activity"/>
    <property type="evidence" value="ECO:0007669"/>
    <property type="project" value="TreeGrafter"/>
</dbReference>
<feature type="domain" description="Ig-like" evidence="4">
    <location>
        <begin position="284"/>
        <end position="378"/>
    </location>
</feature>
<reference evidence="6" key="2">
    <citation type="submission" date="2016-06" db="UniProtKB">
        <authorList>
            <consortium name="WormBaseParasite"/>
        </authorList>
    </citation>
    <scope>IDENTIFICATION</scope>
</reference>
<dbReference type="InterPro" id="IPR013783">
    <property type="entry name" value="Ig-like_fold"/>
</dbReference>
<dbReference type="Pfam" id="PF07679">
    <property type="entry name" value="I-set"/>
    <property type="match status" value="3"/>
</dbReference>
<evidence type="ECO:0000313" key="5">
    <source>
        <dbReference type="Proteomes" id="UP000050741"/>
    </source>
</evidence>
<dbReference type="SMART" id="SM00408">
    <property type="entry name" value="IGc2"/>
    <property type="match status" value="3"/>
</dbReference>
<feature type="domain" description="Ig-like" evidence="4">
    <location>
        <begin position="182"/>
        <end position="278"/>
    </location>
</feature>
<evidence type="ECO:0000256" key="3">
    <source>
        <dbReference type="SAM" id="MobiDB-lite"/>
    </source>
</evidence>
<evidence type="ECO:0000256" key="1">
    <source>
        <dbReference type="ARBA" id="ARBA00022737"/>
    </source>
</evidence>
<dbReference type="PANTHER" id="PTHR10075:SF100">
    <property type="entry name" value="FASCICLIN-2"/>
    <property type="match status" value="1"/>
</dbReference>
<keyword evidence="2" id="KW-0393">Immunoglobulin domain</keyword>
<dbReference type="PROSITE" id="PS50835">
    <property type="entry name" value="IG_LIKE"/>
    <property type="match status" value="3"/>
</dbReference>
<feature type="domain" description="Ig-like" evidence="4">
    <location>
        <begin position="89"/>
        <end position="178"/>
    </location>
</feature>
<dbReference type="SMART" id="SM00409">
    <property type="entry name" value="IG"/>
    <property type="match status" value="3"/>
</dbReference>
<evidence type="ECO:0000313" key="6">
    <source>
        <dbReference type="WBParaSite" id="GPLIN_001151200"/>
    </source>
</evidence>
<dbReference type="InterPro" id="IPR003599">
    <property type="entry name" value="Ig_sub"/>
</dbReference>
<dbReference type="GO" id="GO:0070593">
    <property type="term" value="P:dendrite self-avoidance"/>
    <property type="evidence" value="ECO:0007669"/>
    <property type="project" value="TreeGrafter"/>
</dbReference>
<feature type="region of interest" description="Disordered" evidence="3">
    <location>
        <begin position="755"/>
        <end position="781"/>
    </location>
</feature>
<organism evidence="5 6">
    <name type="scientific">Globodera pallida</name>
    <name type="common">Potato cyst nematode worm</name>
    <name type="synonym">Heterodera pallida</name>
    <dbReference type="NCBI Taxonomy" id="36090"/>
    <lineage>
        <taxon>Eukaryota</taxon>
        <taxon>Metazoa</taxon>
        <taxon>Ecdysozoa</taxon>
        <taxon>Nematoda</taxon>
        <taxon>Chromadorea</taxon>
        <taxon>Rhabditida</taxon>
        <taxon>Tylenchina</taxon>
        <taxon>Tylenchomorpha</taxon>
        <taxon>Tylenchoidea</taxon>
        <taxon>Heteroderidae</taxon>
        <taxon>Heteroderinae</taxon>
        <taxon>Globodera</taxon>
    </lineage>
</organism>
<dbReference type="CDD" id="cd00096">
    <property type="entry name" value="Ig"/>
    <property type="match status" value="1"/>
</dbReference>
<dbReference type="GO" id="GO:0007156">
    <property type="term" value="P:homophilic cell adhesion via plasma membrane adhesion molecules"/>
    <property type="evidence" value="ECO:0007669"/>
    <property type="project" value="TreeGrafter"/>
</dbReference>
<dbReference type="InterPro" id="IPR007110">
    <property type="entry name" value="Ig-like_dom"/>
</dbReference>
<dbReference type="Proteomes" id="UP000050741">
    <property type="component" value="Unassembled WGS sequence"/>
</dbReference>
<dbReference type="CDD" id="cd00063">
    <property type="entry name" value="FN3"/>
    <property type="match status" value="3"/>
</dbReference>
<dbReference type="SUPFAM" id="SSF48726">
    <property type="entry name" value="Immunoglobulin"/>
    <property type="match status" value="3"/>
</dbReference>
<name>A0A183CF57_GLOPA</name>
<dbReference type="Gene3D" id="2.60.40.10">
    <property type="entry name" value="Immunoglobulins"/>
    <property type="match status" value="6"/>
</dbReference>
<dbReference type="PANTHER" id="PTHR10075">
    <property type="entry name" value="BASIGIN RELATED"/>
    <property type="match status" value="1"/>
</dbReference>
<dbReference type="InterPro" id="IPR036116">
    <property type="entry name" value="FN3_sf"/>
</dbReference>
<dbReference type="InterPro" id="IPR013098">
    <property type="entry name" value="Ig_I-set"/>
</dbReference>